<dbReference type="GO" id="GO:0000981">
    <property type="term" value="F:DNA-binding transcription factor activity, RNA polymerase II-specific"/>
    <property type="evidence" value="ECO:0007669"/>
    <property type="project" value="InterPro"/>
</dbReference>
<dbReference type="Pfam" id="PF04082">
    <property type="entry name" value="Fungal_trans"/>
    <property type="match status" value="1"/>
</dbReference>
<feature type="compositionally biased region" description="Polar residues" evidence="3">
    <location>
        <begin position="750"/>
        <end position="765"/>
    </location>
</feature>
<dbReference type="HOGENOM" id="CLU_310816_0_0_1"/>
<dbReference type="SMART" id="SM00066">
    <property type="entry name" value="GAL4"/>
    <property type="match status" value="1"/>
</dbReference>
<evidence type="ECO:0000256" key="3">
    <source>
        <dbReference type="SAM" id="MobiDB-lite"/>
    </source>
</evidence>
<dbReference type="InParanoid" id="G4TG61"/>
<dbReference type="CDD" id="cd00067">
    <property type="entry name" value="GAL4"/>
    <property type="match status" value="1"/>
</dbReference>
<dbReference type="GO" id="GO:0006351">
    <property type="term" value="P:DNA-templated transcription"/>
    <property type="evidence" value="ECO:0007669"/>
    <property type="project" value="InterPro"/>
</dbReference>
<dbReference type="PANTHER" id="PTHR46910">
    <property type="entry name" value="TRANSCRIPTION FACTOR PDR1"/>
    <property type="match status" value="1"/>
</dbReference>
<evidence type="ECO:0000259" key="5">
    <source>
        <dbReference type="SMART" id="SM00906"/>
    </source>
</evidence>
<dbReference type="OrthoDB" id="4456959at2759"/>
<protein>
    <recommendedName>
        <fullName evidence="8">Transcription factor domain-containing protein</fullName>
    </recommendedName>
</protein>
<evidence type="ECO:0000313" key="6">
    <source>
        <dbReference type="EMBL" id="CCA70299.1"/>
    </source>
</evidence>
<evidence type="ECO:0008006" key="8">
    <source>
        <dbReference type="Google" id="ProtNLM"/>
    </source>
</evidence>
<dbReference type="InterPro" id="IPR001138">
    <property type="entry name" value="Zn2Cys6_DnaBD"/>
</dbReference>
<gene>
    <name evidence="6" type="ORF">PIIN_04238</name>
</gene>
<dbReference type="InterPro" id="IPR050987">
    <property type="entry name" value="AtrR-like"/>
</dbReference>
<feature type="region of interest" description="Disordered" evidence="3">
    <location>
        <begin position="1"/>
        <end position="26"/>
    </location>
</feature>
<dbReference type="EMBL" id="CAFZ01000078">
    <property type="protein sequence ID" value="CCA70299.1"/>
    <property type="molecule type" value="Genomic_DNA"/>
</dbReference>
<proteinExistence type="predicted"/>
<dbReference type="STRING" id="1109443.G4TG61"/>
<sequence>MSDSGDDDYQDAHGEHVGAKDDARGNKKRKIQRGEFLSLLTAHARPWVADILPSRSLSRLFTHLYSPFYTFGSIHHSWLHIATACAPRHQIRCDGPTMTDGKCTNCITYGYDCTYVEIAKKRGPPKGYVESLENRLEKMENLLKRLVPGADFTAELGPPIERNIWAKDPSAFPARAKAITGPLSAETVSTPLNVGFVPRGIADDTPTANDEDPTDNGPFGNFSIASISNTMSNLSLGTGGHFFGRSSVFMHIQSALDRKFEYLASKSDGEVVPSIEELFPHFRPEYWQPNPWELRHQPKRSLAELEFPPDDLLENLVNIYFLSNNCHFPLLHRPSFEQRYRAGLHRIEQPFAEVVLLVCAVASRCCDDPRVLLDPSVPHSAGWKYYEQVNVLDRNLVLPPSLLDLQKITLAAWYMLESSCNYAAWSISGIGLRLAQDVGAHRKKVYGNPISPEDESWKRAFWCLIAVDRLASSTMGRIPAIYDSDIDVDLPLEVDDEYWAPSDPSLTFQQPVDKPAQASAFIRLLKLSSIIAYALQTIYAVNKSQLKGTTGPLWEQQVLAEIDTMLSKWVDELPPHLQWPNQGAEHPIFFTQSTSLYAIFYHTQILVHHPFILTPKRPNPTTPFPSHQICVNAARSCSHVVDAYRKRSIYFAPWCVVGAMSAAIVLLENLWMAGTPFGPASVDIAATMDDVKKCSDVIGIVERRWPSIGKMRDIIAFLAAPDGTGFPTPDQRVVAPKPKPVAGVKRGRGNTESSGKSARKSSNAATAHGSASPPRYVPTLPPMRLRRSVPNGAHTAATAGAVGMGPGIPGAAGAAGGLEYTAYPTTPANWYGQESPHPDASGTSGAANGGAGNPGPDGAGPGGAFGYGGYVASGAASAAGGPGGPPGSGPHSAQESFMRSDGSTGAVRGLPMWSGPQAGGAPGQEYHTWGADEWAYRGGPDPETAQ</sequence>
<dbReference type="AlphaFoldDB" id="G4TG61"/>
<feature type="region of interest" description="Disordered" evidence="3">
    <location>
        <begin position="727"/>
        <end position="788"/>
    </location>
</feature>
<dbReference type="SMART" id="SM00906">
    <property type="entry name" value="Fungal_trans"/>
    <property type="match status" value="1"/>
</dbReference>
<feature type="compositionally biased region" description="Low complexity" evidence="3">
    <location>
        <begin position="732"/>
        <end position="744"/>
    </location>
</feature>
<dbReference type="CDD" id="cd15486">
    <property type="entry name" value="ZIP_Sip4"/>
    <property type="match status" value="1"/>
</dbReference>
<dbReference type="SUPFAM" id="SSF57701">
    <property type="entry name" value="Zn2/Cys6 DNA-binding domain"/>
    <property type="match status" value="1"/>
</dbReference>
<reference evidence="6 7" key="1">
    <citation type="journal article" date="2011" name="PLoS Pathog.">
        <title>Endophytic Life Strategies Decoded by Genome and Transcriptome Analyses of the Mutualistic Root Symbiont Piriformospora indica.</title>
        <authorList>
            <person name="Zuccaro A."/>
            <person name="Lahrmann U."/>
            <person name="Guldener U."/>
            <person name="Langen G."/>
            <person name="Pfiffi S."/>
            <person name="Biedenkopf D."/>
            <person name="Wong P."/>
            <person name="Samans B."/>
            <person name="Grimm C."/>
            <person name="Basiewicz M."/>
            <person name="Murat C."/>
            <person name="Martin F."/>
            <person name="Kogel K.H."/>
        </authorList>
    </citation>
    <scope>NUCLEOTIDE SEQUENCE [LARGE SCALE GENOMIC DNA]</scope>
    <source>
        <strain evidence="6 7">DSM 11827</strain>
    </source>
</reference>
<feature type="domain" description="Zn(2)-C6 fungal-type" evidence="4">
    <location>
        <begin position="79"/>
        <end position="124"/>
    </location>
</feature>
<feature type="region of interest" description="Disordered" evidence="3">
    <location>
        <begin position="876"/>
        <end position="946"/>
    </location>
</feature>
<organism evidence="6 7">
    <name type="scientific">Serendipita indica (strain DSM 11827)</name>
    <name type="common">Root endophyte fungus</name>
    <name type="synonym">Piriformospora indica</name>
    <dbReference type="NCBI Taxonomy" id="1109443"/>
    <lineage>
        <taxon>Eukaryota</taxon>
        <taxon>Fungi</taxon>
        <taxon>Dikarya</taxon>
        <taxon>Basidiomycota</taxon>
        <taxon>Agaricomycotina</taxon>
        <taxon>Agaricomycetes</taxon>
        <taxon>Sebacinales</taxon>
        <taxon>Serendipitaceae</taxon>
        <taxon>Serendipita</taxon>
    </lineage>
</organism>
<keyword evidence="2" id="KW-0539">Nucleus</keyword>
<evidence type="ECO:0000256" key="1">
    <source>
        <dbReference type="ARBA" id="ARBA00022723"/>
    </source>
</evidence>
<dbReference type="GO" id="GO:0008270">
    <property type="term" value="F:zinc ion binding"/>
    <property type="evidence" value="ECO:0007669"/>
    <property type="project" value="InterPro"/>
</dbReference>
<dbReference type="OMA" id="YVHELEV"/>
<name>G4TG61_SERID</name>
<dbReference type="eggNOG" id="ENOG502QSY2">
    <property type="taxonomic scope" value="Eukaryota"/>
</dbReference>
<dbReference type="Gene3D" id="4.10.240.10">
    <property type="entry name" value="Zn(2)-C6 fungal-type DNA-binding domain"/>
    <property type="match status" value="1"/>
</dbReference>
<dbReference type="CDD" id="cd12148">
    <property type="entry name" value="fungal_TF_MHR"/>
    <property type="match status" value="1"/>
</dbReference>
<feature type="region of interest" description="Disordered" evidence="3">
    <location>
        <begin position="829"/>
        <end position="860"/>
    </location>
</feature>
<comment type="caution">
    <text evidence="6">The sequence shown here is derived from an EMBL/GenBank/DDBJ whole genome shotgun (WGS) entry which is preliminary data.</text>
</comment>
<dbReference type="Proteomes" id="UP000007148">
    <property type="component" value="Unassembled WGS sequence"/>
</dbReference>
<feature type="compositionally biased region" description="Basic and acidic residues" evidence="3">
    <location>
        <begin position="10"/>
        <end position="25"/>
    </location>
</feature>
<evidence type="ECO:0000259" key="4">
    <source>
        <dbReference type="SMART" id="SM00066"/>
    </source>
</evidence>
<dbReference type="InterPro" id="IPR036864">
    <property type="entry name" value="Zn2-C6_fun-type_DNA-bd_sf"/>
</dbReference>
<dbReference type="PANTHER" id="PTHR46910:SF38">
    <property type="entry name" value="ZN(2)-C6 FUNGAL-TYPE DOMAIN-CONTAINING PROTEIN"/>
    <property type="match status" value="1"/>
</dbReference>
<feature type="compositionally biased region" description="Polar residues" evidence="3">
    <location>
        <begin position="894"/>
        <end position="903"/>
    </location>
</feature>
<accession>G4TG61</accession>
<feature type="compositionally biased region" description="Gly residues" evidence="3">
    <location>
        <begin position="847"/>
        <end position="860"/>
    </location>
</feature>
<keyword evidence="7" id="KW-1185">Reference proteome</keyword>
<keyword evidence="1" id="KW-0479">Metal-binding</keyword>
<evidence type="ECO:0000313" key="7">
    <source>
        <dbReference type="Proteomes" id="UP000007148"/>
    </source>
</evidence>
<dbReference type="InterPro" id="IPR007219">
    <property type="entry name" value="XnlR_reg_dom"/>
</dbReference>
<dbReference type="GO" id="GO:0003677">
    <property type="term" value="F:DNA binding"/>
    <property type="evidence" value="ECO:0007669"/>
    <property type="project" value="InterPro"/>
</dbReference>
<evidence type="ECO:0000256" key="2">
    <source>
        <dbReference type="ARBA" id="ARBA00023242"/>
    </source>
</evidence>
<feature type="domain" description="Xylanolytic transcriptional activator regulatory" evidence="5">
    <location>
        <begin position="424"/>
        <end position="497"/>
    </location>
</feature>